<dbReference type="AlphaFoldDB" id="F8CIJ7"/>
<sequence>MGVSVQEDSRMARRTRIIEGTWNRTSCDTEETYTVRLRYEDDGAHEHVLEPKDERAFLGWKKGQGARLTVTNLGSVEKVVPR</sequence>
<organism evidence="1 2">
    <name type="scientific">Myxococcus fulvus (strain ATCC BAA-855 / HW-1)</name>
    <dbReference type="NCBI Taxonomy" id="483219"/>
    <lineage>
        <taxon>Bacteria</taxon>
        <taxon>Pseudomonadati</taxon>
        <taxon>Myxococcota</taxon>
        <taxon>Myxococcia</taxon>
        <taxon>Myxococcales</taxon>
        <taxon>Cystobacterineae</taxon>
        <taxon>Myxococcaceae</taxon>
        <taxon>Myxococcus</taxon>
    </lineage>
</organism>
<dbReference type="HOGENOM" id="CLU_2554717_0_0_7"/>
<reference evidence="1 2" key="1">
    <citation type="journal article" date="2011" name="J. Bacteriol.">
        <title>Genome sequence of the halotolerant marine bacterium Myxococcus fulvus HW-1.</title>
        <authorList>
            <person name="Li Z.F."/>
            <person name="Li X."/>
            <person name="Liu H."/>
            <person name="Liu X."/>
            <person name="Han K."/>
            <person name="Wu Z.H."/>
            <person name="Hu W."/>
            <person name="Li F.F."/>
            <person name="Li Y.Z."/>
        </authorList>
    </citation>
    <scope>NUCLEOTIDE SEQUENCE [LARGE SCALE GENOMIC DNA]</scope>
    <source>
        <strain evidence="2">ATCC BAA-855 / HW-1</strain>
    </source>
</reference>
<protein>
    <submittedName>
        <fullName evidence="1">Uncharacterized protein</fullName>
    </submittedName>
</protein>
<name>F8CIJ7_MYXFH</name>
<evidence type="ECO:0000313" key="2">
    <source>
        <dbReference type="Proteomes" id="UP000000488"/>
    </source>
</evidence>
<dbReference type="EMBL" id="CP002830">
    <property type="protein sequence ID" value="AEI65063.1"/>
    <property type="molecule type" value="Genomic_DNA"/>
</dbReference>
<accession>F8CIJ7</accession>
<dbReference type="STRING" id="483219.LILAB_15800"/>
<evidence type="ECO:0000313" key="1">
    <source>
        <dbReference type="EMBL" id="AEI65063.1"/>
    </source>
</evidence>
<proteinExistence type="predicted"/>
<gene>
    <name evidence="1" type="ordered locus">LILAB_15800</name>
</gene>
<dbReference type="Proteomes" id="UP000000488">
    <property type="component" value="Chromosome"/>
</dbReference>
<dbReference type="KEGG" id="mfu:LILAB_15800"/>